<protein>
    <submittedName>
        <fullName evidence="1">Uncharacterized protein</fullName>
    </submittedName>
</protein>
<proteinExistence type="predicted"/>
<accession>A0ABU2JZQ6</accession>
<keyword evidence="2" id="KW-1185">Reference proteome</keyword>
<dbReference type="RefSeq" id="WP_311670314.1">
    <property type="nucleotide sequence ID" value="NZ_JAVREO010000025.1"/>
</dbReference>
<reference evidence="2" key="1">
    <citation type="submission" date="2023-07" db="EMBL/GenBank/DDBJ databases">
        <title>30 novel species of actinomycetes from the DSMZ collection.</title>
        <authorList>
            <person name="Nouioui I."/>
        </authorList>
    </citation>
    <scope>NUCLEOTIDE SEQUENCE [LARGE SCALE GENOMIC DNA]</scope>
    <source>
        <strain evidence="2">DSM 44915</strain>
    </source>
</reference>
<sequence>MSGPNQMPEGLRELLDAVHEVLDVPVHVRAEDETVAHRLRYTRVVIAREALRRALADERPGPAGWAADAAAARAMAAEYPVTYAVWPELPGGDL</sequence>
<comment type="caution">
    <text evidence="1">The sequence shown here is derived from an EMBL/GenBank/DDBJ whole genome shotgun (WGS) entry which is preliminary data.</text>
</comment>
<gene>
    <name evidence="1" type="ORF">RM844_28585</name>
</gene>
<dbReference type="EMBL" id="JAVREO010000025">
    <property type="protein sequence ID" value="MDT0270234.1"/>
    <property type="molecule type" value="Genomic_DNA"/>
</dbReference>
<evidence type="ECO:0000313" key="1">
    <source>
        <dbReference type="EMBL" id="MDT0270234.1"/>
    </source>
</evidence>
<name>A0ABU2JZQ6_9ACTN</name>
<evidence type="ECO:0000313" key="2">
    <source>
        <dbReference type="Proteomes" id="UP001183410"/>
    </source>
</evidence>
<organism evidence="1 2">
    <name type="scientific">Streptomyces chisholmiae</name>
    <dbReference type="NCBI Taxonomy" id="3075540"/>
    <lineage>
        <taxon>Bacteria</taxon>
        <taxon>Bacillati</taxon>
        <taxon>Actinomycetota</taxon>
        <taxon>Actinomycetes</taxon>
        <taxon>Kitasatosporales</taxon>
        <taxon>Streptomycetaceae</taxon>
        <taxon>Streptomyces</taxon>
    </lineage>
</organism>
<dbReference type="Proteomes" id="UP001183410">
    <property type="component" value="Unassembled WGS sequence"/>
</dbReference>